<dbReference type="EMBL" id="JACHXD010000002">
    <property type="protein sequence ID" value="MBB3118103.1"/>
    <property type="molecule type" value="Genomic_DNA"/>
</dbReference>
<evidence type="ECO:0000313" key="3">
    <source>
        <dbReference type="Proteomes" id="UP000541535"/>
    </source>
</evidence>
<gene>
    <name evidence="2" type="ORF">FHS03_001129</name>
</gene>
<comment type="caution">
    <text evidence="2">The sequence shown here is derived from an EMBL/GenBank/DDBJ whole genome shotgun (WGS) entry which is preliminary data.</text>
</comment>
<keyword evidence="1" id="KW-0732">Signal</keyword>
<feature type="chain" id="PRO_5030853663" evidence="1">
    <location>
        <begin position="21"/>
        <end position="125"/>
    </location>
</feature>
<sequence length="125" mass="13766">MITRSMIFVGVLVISPFAQATDLHEPERYLAKPLKGDYYVYGGSIGDKTPPTQKERKLSLMLIGPLAKDLFDHIGPDAKGACDVSPGYRERIRGDLSCIHTKDHGYACYFGLNVVTGKSTRDSIC</sequence>
<evidence type="ECO:0000256" key="1">
    <source>
        <dbReference type="SAM" id="SignalP"/>
    </source>
</evidence>
<proteinExistence type="predicted"/>
<organism evidence="2 3">
    <name type="scientific">Pseudoduganella violacea</name>
    <dbReference type="NCBI Taxonomy" id="1715466"/>
    <lineage>
        <taxon>Bacteria</taxon>
        <taxon>Pseudomonadati</taxon>
        <taxon>Pseudomonadota</taxon>
        <taxon>Betaproteobacteria</taxon>
        <taxon>Burkholderiales</taxon>
        <taxon>Oxalobacteraceae</taxon>
        <taxon>Telluria group</taxon>
        <taxon>Pseudoduganella</taxon>
    </lineage>
</organism>
<dbReference type="Proteomes" id="UP000541535">
    <property type="component" value="Unassembled WGS sequence"/>
</dbReference>
<dbReference type="RefSeq" id="WP_183440008.1">
    <property type="nucleotide sequence ID" value="NZ_JACHXD010000002.1"/>
</dbReference>
<dbReference type="AlphaFoldDB" id="A0A7W5FTE6"/>
<reference evidence="2 3" key="1">
    <citation type="submission" date="2020-08" db="EMBL/GenBank/DDBJ databases">
        <title>Genomic Encyclopedia of Type Strains, Phase III (KMG-III): the genomes of soil and plant-associated and newly described type strains.</title>
        <authorList>
            <person name="Whitman W."/>
        </authorList>
    </citation>
    <scope>NUCLEOTIDE SEQUENCE [LARGE SCALE GENOMIC DNA]</scope>
    <source>
        <strain evidence="2 3">CECT 8897</strain>
    </source>
</reference>
<evidence type="ECO:0000313" key="2">
    <source>
        <dbReference type="EMBL" id="MBB3118103.1"/>
    </source>
</evidence>
<feature type="signal peptide" evidence="1">
    <location>
        <begin position="1"/>
        <end position="20"/>
    </location>
</feature>
<keyword evidence="3" id="KW-1185">Reference proteome</keyword>
<accession>A0A7W5FTE6</accession>
<name>A0A7W5FTE6_9BURK</name>
<protein>
    <submittedName>
        <fullName evidence="2">Uncharacterized protein</fullName>
    </submittedName>
</protein>